<dbReference type="InterPro" id="IPR029058">
    <property type="entry name" value="AB_hydrolase_fold"/>
</dbReference>
<dbReference type="EMBL" id="KZ819188">
    <property type="protein sequence ID" value="PWZ03269.1"/>
    <property type="molecule type" value="Genomic_DNA"/>
</dbReference>
<feature type="region of interest" description="Disordered" evidence="1">
    <location>
        <begin position="507"/>
        <end position="541"/>
    </location>
</feature>
<accession>A0A317Y0W7</accession>
<dbReference type="SUPFAM" id="SSF53474">
    <property type="entry name" value="alpha/beta-Hydrolases"/>
    <property type="match status" value="1"/>
</dbReference>
<dbReference type="AlphaFoldDB" id="A0A317Y0W7"/>
<dbReference type="InParanoid" id="A0A317Y0W7"/>
<reference evidence="2 3" key="1">
    <citation type="journal article" date="2018" name="Mol. Biol. Evol.">
        <title>Broad Genomic Sampling Reveals a Smut Pathogenic Ancestry of the Fungal Clade Ustilaginomycotina.</title>
        <authorList>
            <person name="Kijpornyongpan T."/>
            <person name="Mondo S.J."/>
            <person name="Barry K."/>
            <person name="Sandor L."/>
            <person name="Lee J."/>
            <person name="Lipzen A."/>
            <person name="Pangilinan J."/>
            <person name="LaButti K."/>
            <person name="Hainaut M."/>
            <person name="Henrissat B."/>
            <person name="Grigoriev I.V."/>
            <person name="Spatafora J.W."/>
            <person name="Aime M.C."/>
        </authorList>
    </citation>
    <scope>NUCLEOTIDE SEQUENCE [LARGE SCALE GENOMIC DNA]</scope>
    <source>
        <strain evidence="2 3">MCA 3645</strain>
    </source>
</reference>
<dbReference type="STRING" id="1882483.A0A317Y0W7"/>
<dbReference type="PANTHER" id="PTHR47842:SF1">
    <property type="entry name" value="DUF676 DOMAIN-CONTAINING PROTEIN"/>
    <property type="match status" value="1"/>
</dbReference>
<organism evidence="2 3">
    <name type="scientific">Testicularia cyperi</name>
    <dbReference type="NCBI Taxonomy" id="1882483"/>
    <lineage>
        <taxon>Eukaryota</taxon>
        <taxon>Fungi</taxon>
        <taxon>Dikarya</taxon>
        <taxon>Basidiomycota</taxon>
        <taxon>Ustilaginomycotina</taxon>
        <taxon>Ustilaginomycetes</taxon>
        <taxon>Ustilaginales</taxon>
        <taxon>Anthracoideaceae</taxon>
        <taxon>Testicularia</taxon>
    </lineage>
</organism>
<proteinExistence type="predicted"/>
<evidence type="ECO:0000256" key="1">
    <source>
        <dbReference type="SAM" id="MobiDB-lite"/>
    </source>
</evidence>
<dbReference type="Proteomes" id="UP000246740">
    <property type="component" value="Unassembled WGS sequence"/>
</dbReference>
<dbReference type="PANTHER" id="PTHR47842">
    <property type="entry name" value="EXPRESSED PROTEIN"/>
    <property type="match status" value="1"/>
</dbReference>
<protein>
    <recommendedName>
        <fullName evidence="4">DUF676 domain-containing protein</fullName>
    </recommendedName>
</protein>
<dbReference type="Gene3D" id="3.40.50.1820">
    <property type="entry name" value="alpha/beta hydrolase"/>
    <property type="match status" value="1"/>
</dbReference>
<evidence type="ECO:0008006" key="4">
    <source>
        <dbReference type="Google" id="ProtNLM"/>
    </source>
</evidence>
<dbReference type="OrthoDB" id="442243at2759"/>
<feature type="compositionally biased region" description="Low complexity" evidence="1">
    <location>
        <begin position="295"/>
        <end position="336"/>
    </location>
</feature>
<feature type="region of interest" description="Disordered" evidence="1">
    <location>
        <begin position="1"/>
        <end position="59"/>
    </location>
</feature>
<evidence type="ECO:0000313" key="3">
    <source>
        <dbReference type="Proteomes" id="UP000246740"/>
    </source>
</evidence>
<feature type="compositionally biased region" description="Basic and acidic residues" evidence="1">
    <location>
        <begin position="529"/>
        <end position="541"/>
    </location>
</feature>
<sequence>MAVFGNADDNPWAQAESTTVPPPQSGASPAPAGPGSSLHNPILVPDQDTDPSDLPPAYAPHAYTQTAQDEARDQAEIEELAASVSSTGMENKTQLLLLVFIHGFKGSSDTTFEGFPERLTHILQETYSGLHVQSVVYPTYDTRGSLAAAVESFVDWLTQQTLALESKPDIDPESGKIRKSGRGGGLGSVKIVLAGHSMGGLVAVDAALSIAANSLAGTSGTAPSSPTEQKAADAERLWPRILAVLAYDTPYFGVHPGVFKHGINKYAGYLQTAQNLGTFLAPMGVGLAARWNSERQSQQQTGSQSQSPQASSSPGVGSSRSTSAPPPTSGSNSNSAVPNRATNNWRTALFATGAVAIASGAAASAAYFNKDKINQGYSWVSDHLAFVSNLWDEQALRQRLDSLIAQPQILFHCFYTRISPAPAPSLPFAAPASNIAGASQDKDRTFIILPPLSTDSANYFTPNDNKIAQDEVTAHITMFNHVQNTSFFTLVHSSLNLIASALDNESKFGNQSRSQRDSKQVPTGQNGLRSDDPGLQRPPQE</sequence>
<name>A0A317Y0W7_9BASI</name>
<gene>
    <name evidence="2" type="ORF">BCV70DRAFT_197497</name>
</gene>
<feature type="compositionally biased region" description="Low complexity" evidence="1">
    <location>
        <begin position="25"/>
        <end position="37"/>
    </location>
</feature>
<feature type="region of interest" description="Disordered" evidence="1">
    <location>
        <begin position="292"/>
        <end position="338"/>
    </location>
</feature>
<evidence type="ECO:0000313" key="2">
    <source>
        <dbReference type="EMBL" id="PWZ03269.1"/>
    </source>
</evidence>
<keyword evidence="3" id="KW-1185">Reference proteome</keyword>